<protein>
    <submittedName>
        <fullName evidence="2">Uncharacterized protein</fullName>
    </submittedName>
</protein>
<evidence type="ECO:0000313" key="2">
    <source>
        <dbReference type="EMBL" id="SIS70020.1"/>
    </source>
</evidence>
<dbReference type="EMBL" id="FTOR01000001">
    <property type="protein sequence ID" value="SIS70020.1"/>
    <property type="molecule type" value="Genomic_DNA"/>
</dbReference>
<evidence type="ECO:0000313" key="3">
    <source>
        <dbReference type="Proteomes" id="UP000186917"/>
    </source>
</evidence>
<organism evidence="2 3">
    <name type="scientific">Filimonas lacunae</name>
    <dbReference type="NCBI Taxonomy" id="477680"/>
    <lineage>
        <taxon>Bacteria</taxon>
        <taxon>Pseudomonadati</taxon>
        <taxon>Bacteroidota</taxon>
        <taxon>Chitinophagia</taxon>
        <taxon>Chitinophagales</taxon>
        <taxon>Chitinophagaceae</taxon>
        <taxon>Filimonas</taxon>
    </lineage>
</organism>
<keyword evidence="1" id="KW-1133">Transmembrane helix</keyword>
<feature type="transmembrane region" description="Helical" evidence="1">
    <location>
        <begin position="139"/>
        <end position="159"/>
    </location>
</feature>
<proteinExistence type="predicted"/>
<name>A0A1N7L8L1_9BACT</name>
<gene>
    <name evidence="2" type="ORF">SAMN05421788_101702</name>
</gene>
<accession>A0A1N7L8L1</accession>
<dbReference type="OrthoDB" id="677448at2"/>
<keyword evidence="3" id="KW-1185">Reference proteome</keyword>
<keyword evidence="1" id="KW-0472">Membrane</keyword>
<reference evidence="3" key="1">
    <citation type="submission" date="2017-01" db="EMBL/GenBank/DDBJ databases">
        <authorList>
            <person name="Varghese N."/>
            <person name="Submissions S."/>
        </authorList>
    </citation>
    <scope>NUCLEOTIDE SEQUENCE [LARGE SCALE GENOMIC DNA]</scope>
    <source>
        <strain evidence="3">DSM 21054</strain>
    </source>
</reference>
<keyword evidence="1" id="KW-0812">Transmembrane</keyword>
<dbReference type="RefSeq" id="WP_076375694.1">
    <property type="nucleotide sequence ID" value="NZ_AP017422.1"/>
</dbReference>
<evidence type="ECO:0000256" key="1">
    <source>
        <dbReference type="SAM" id="Phobius"/>
    </source>
</evidence>
<dbReference type="Proteomes" id="UP000186917">
    <property type="component" value="Unassembled WGS sequence"/>
</dbReference>
<dbReference type="STRING" id="477680.SAMN05421788_101702"/>
<dbReference type="AlphaFoldDB" id="A0A1N7L8L1"/>
<sequence>MTEHNSDILNEAKGKHAYSIPEGYFNTLPEHILAHLYLANEQIRRNPYQAPTGYFDTLSTTIVAAIHQQADTMPAVAAENEVLQELREISPLLSGIPKHNPYSIPEGYFSQITTPVATTSAVTNQKAKVIPVSTRVHKLLSYATAAALIAIMAITAFMFSDNFSSFSGKNGLEKENKSVDVKKAVSVLTEDEIVNYLSAHPSNSDVIPNAGGVSPDIQRVIKGISEEEISRYLQENSEPGESAGKGI</sequence>